<dbReference type="AlphaFoldDB" id="A0AAD7TV62"/>
<keyword evidence="3" id="KW-1185">Reference proteome</keyword>
<protein>
    <submittedName>
        <fullName evidence="2">Uncharacterized protein</fullName>
    </submittedName>
</protein>
<evidence type="ECO:0000256" key="1">
    <source>
        <dbReference type="SAM" id="MobiDB-lite"/>
    </source>
</evidence>
<proteinExistence type="predicted"/>
<comment type="caution">
    <text evidence="2">The sequence shown here is derived from an EMBL/GenBank/DDBJ whole genome shotgun (WGS) entry which is preliminary data.</text>
</comment>
<gene>
    <name evidence="2" type="ORF">ONZ51_g5386</name>
</gene>
<evidence type="ECO:0000313" key="3">
    <source>
        <dbReference type="Proteomes" id="UP001215151"/>
    </source>
</evidence>
<feature type="region of interest" description="Disordered" evidence="1">
    <location>
        <begin position="1"/>
        <end position="45"/>
    </location>
</feature>
<dbReference type="Proteomes" id="UP001215151">
    <property type="component" value="Unassembled WGS sequence"/>
</dbReference>
<dbReference type="EMBL" id="JAPEVG010000115">
    <property type="protein sequence ID" value="KAJ8482392.1"/>
    <property type="molecule type" value="Genomic_DNA"/>
</dbReference>
<accession>A0AAD7TV62</accession>
<evidence type="ECO:0000313" key="2">
    <source>
        <dbReference type="EMBL" id="KAJ8482392.1"/>
    </source>
</evidence>
<organism evidence="2 3">
    <name type="scientific">Trametes cubensis</name>
    <dbReference type="NCBI Taxonomy" id="1111947"/>
    <lineage>
        <taxon>Eukaryota</taxon>
        <taxon>Fungi</taxon>
        <taxon>Dikarya</taxon>
        <taxon>Basidiomycota</taxon>
        <taxon>Agaricomycotina</taxon>
        <taxon>Agaricomycetes</taxon>
        <taxon>Polyporales</taxon>
        <taxon>Polyporaceae</taxon>
        <taxon>Trametes</taxon>
    </lineage>
</organism>
<reference evidence="2" key="1">
    <citation type="submission" date="2022-11" db="EMBL/GenBank/DDBJ databases">
        <title>Genome Sequence of Cubamyces cubensis.</title>
        <authorList>
            <person name="Buettner E."/>
        </authorList>
    </citation>
    <scope>NUCLEOTIDE SEQUENCE</scope>
    <source>
        <strain evidence="2">MPL-01</strain>
    </source>
</reference>
<sequence>MNTYTAPTPTVPAKRRTLRSPPPKPKSKFFSRPPPTPRVQVRRLGDGRHVEPEWVPIPKFTTHCPPAEYQLIPLEEAQRRDEIVHRTLLPPPTKVRVPRYVCQIHYTYVDRKFFAAL</sequence>
<name>A0AAD7TV62_9APHY</name>